<evidence type="ECO:0000313" key="3">
    <source>
        <dbReference type="EMBL" id="GAA5483634.1"/>
    </source>
</evidence>
<reference evidence="3 4" key="1">
    <citation type="submission" date="2024-02" db="EMBL/GenBank/DDBJ databases">
        <title>Haloferula sargassicola NBRC 104335.</title>
        <authorList>
            <person name="Ichikawa N."/>
            <person name="Katano-Makiyama Y."/>
            <person name="Hidaka K."/>
        </authorList>
    </citation>
    <scope>NUCLEOTIDE SEQUENCE [LARGE SCALE GENOMIC DNA]</scope>
    <source>
        <strain evidence="3 4">NBRC 104335</strain>
    </source>
</reference>
<dbReference type="CDD" id="cd06533">
    <property type="entry name" value="Glyco_transf_WecG_TagA"/>
    <property type="match status" value="1"/>
</dbReference>
<dbReference type="PANTHER" id="PTHR34136">
    <property type="match status" value="1"/>
</dbReference>
<dbReference type="Proteomes" id="UP001476282">
    <property type="component" value="Unassembled WGS sequence"/>
</dbReference>
<dbReference type="RefSeq" id="WP_353567745.1">
    <property type="nucleotide sequence ID" value="NZ_BAABRI010000016.1"/>
</dbReference>
<name>A0ABP9UWC4_9BACT</name>
<dbReference type="NCBIfam" id="TIGR00696">
    <property type="entry name" value="wecG_tagA_cpsF"/>
    <property type="match status" value="1"/>
</dbReference>
<keyword evidence="2" id="KW-0808">Transferase</keyword>
<evidence type="ECO:0000256" key="2">
    <source>
        <dbReference type="ARBA" id="ARBA00022679"/>
    </source>
</evidence>
<comment type="caution">
    <text evidence="3">The sequence shown here is derived from an EMBL/GenBank/DDBJ whole genome shotgun (WGS) entry which is preliminary data.</text>
</comment>
<dbReference type="EMBL" id="BAABRI010000016">
    <property type="protein sequence ID" value="GAA5483634.1"/>
    <property type="molecule type" value="Genomic_DNA"/>
</dbReference>
<proteinExistence type="predicted"/>
<evidence type="ECO:0000256" key="1">
    <source>
        <dbReference type="ARBA" id="ARBA00022676"/>
    </source>
</evidence>
<protein>
    <submittedName>
        <fullName evidence="3">N-acetylglucosaminyldiphosphoundecaprenol N-acetyl-beta-D-mannosaminyltransferase</fullName>
    </submittedName>
</protein>
<dbReference type="PANTHER" id="PTHR34136:SF1">
    <property type="entry name" value="UDP-N-ACETYL-D-MANNOSAMINURONIC ACID TRANSFERASE"/>
    <property type="match status" value="1"/>
</dbReference>
<sequence>MKTLPVIGLPLACTDYAGAVAWILEQARTARSAVAVEAANTHVAALARHDREFGRAMDCFDLIVPDGMPLVWSLNAALPEGERLRDRVYGPTLMLETFRAASGADGYRHFLLGGRESTLDKLRQAFGDRFPGATVAGAYSPPFGEWPADEFDRICERIRDSGANLIWVGLGCPKQEHWIARHKDALPPGVYFGIGAAFAFHAGEVAQAPPVLQRCGLEWAYRIAREPRRLFRRYLVHNSRFIFYSLLDHARGG</sequence>
<accession>A0ABP9UWC4</accession>
<keyword evidence="4" id="KW-1185">Reference proteome</keyword>
<dbReference type="InterPro" id="IPR004629">
    <property type="entry name" value="WecG_TagA_CpsF"/>
</dbReference>
<organism evidence="3 4">
    <name type="scientific">Haloferula sargassicola</name>
    <dbReference type="NCBI Taxonomy" id="490096"/>
    <lineage>
        <taxon>Bacteria</taxon>
        <taxon>Pseudomonadati</taxon>
        <taxon>Verrucomicrobiota</taxon>
        <taxon>Verrucomicrobiia</taxon>
        <taxon>Verrucomicrobiales</taxon>
        <taxon>Verrucomicrobiaceae</taxon>
        <taxon>Haloferula</taxon>
    </lineage>
</organism>
<gene>
    <name evidence="3" type="primary">tagA</name>
    <name evidence="3" type="ORF">Hsar01_02868</name>
</gene>
<dbReference type="Pfam" id="PF03808">
    <property type="entry name" value="Glyco_tran_WecG"/>
    <property type="match status" value="1"/>
</dbReference>
<keyword evidence="1" id="KW-0328">Glycosyltransferase</keyword>
<evidence type="ECO:0000313" key="4">
    <source>
        <dbReference type="Proteomes" id="UP001476282"/>
    </source>
</evidence>